<keyword evidence="7" id="KW-0498">Mitosis</keyword>
<dbReference type="GO" id="GO:0005634">
    <property type="term" value="C:nucleus"/>
    <property type="evidence" value="ECO:0007669"/>
    <property type="project" value="UniProtKB-SubCell"/>
</dbReference>
<dbReference type="Pfam" id="PF00307">
    <property type="entry name" value="CH"/>
    <property type="match status" value="1"/>
</dbReference>
<keyword evidence="9" id="KW-0175">Coiled coil</keyword>
<keyword evidence="3" id="KW-0963">Cytoplasm</keyword>
<dbReference type="GO" id="GO:0005737">
    <property type="term" value="C:cytoplasm"/>
    <property type="evidence" value="ECO:0007669"/>
    <property type="project" value="UniProtKB-SubCell"/>
</dbReference>
<proteinExistence type="predicted"/>
<sequence length="2219" mass="264771">MFFQIENTPERIRKARKPKVEPQASPKEECPRLTLAPFTRPPKLLFENVVVGTSCERYLELFNPSKEHQVITLNKSLPGLHVDMPEGRVLLDSESCYCLTLIWTPLEVISCRETLRFSNEKRGRFDIVVVLKSILPVKSKAKPSPGKIKKKILKRSPGNICKKKVQLLKKETSEIMKTVNITQTKYKVLVTNSDAEFRDSPPIQNPFETDDTESFNTSEIFPNKYKQPAELYTTYDKPSKNEVTNILKASNKQNLDNSISDLFDNITFTPLKSLPSKVEKLDKGPKIVCSINSVSDYDDSLDPSESNKENEVHSIVCIATSNTGENRWSYTQPKFIPEFATPKFIEKKIPKTSSPKDMNSPNFSINTDYSRISDTSFFPQRFSTERKSCLKLHSENHDLDDHKLNTDTFTKESPLEQNINQIDTRHLTAIEPRMCRQALFRDQENRLFNERNMWQSDFRSEMRSPPRSISPPLQSIPEESMQFSETFERNNPHMETFAINRTYNKPEKSMNKSSVWSKKAIVKSKPSLHFRESISKVNHTFISNKSTVQNLSLSYVPNAYSQSLVTNPFSSLTPFCDEALIRKFEKDFKDWLNYILTPPDLETNIEQKIDIAKVWVENKNDVPTAPTKEKVCSSYHNSHRLDGLRKSARTLLNLPEITAVIKKLNLQIDRELITIREDRSIHLNVGLQKTIMEIILSYNPLWLRIGLEVIYNCILPLKSNSDIVGLTTFVVQRMFRNPLLKNKKSKSAPNMQHPAYVDAVKKSLLKKFFLLVYFLDKAKEKKLISHDPCLFRRNALCKESREILIRFTRELIAAIGDINKHLRPTGYVVTHKQTYLDEYKYGVNNIAVDLRDGVRLTKVSEIILLKENLMKQLRTPAISRFQKIHNVDVALKALRVENFSIEGEITATDVADGHREKTLSLLWQLIHVFRAPLFEKAANVIQMWWRKKYEVIKEKRRIEEEEMKKTYNAASIIQSWWRQIQNKRRYEERLYEVTRATIILQKYCRMWLCRTYLVHIKRSVLNIETWYQSMKLIREAKAVLCQRREKRRQKSAILIQSQMRRWICMKKYQNLINCTVKIQTLLRKYLARRQYLELRAQTVFIQKRYRNILLTRRLYREYTTLKEATVTLQRRYRAQLLMRQYRTEYNDLRNAVIIIQKRYLARKRMQAEKSQFDTLKRSCVIIQRRFRANCLGKEARTAYIKQRHATLKIQANYKAWKIRREFLRLKRAVLTVQRRYRAQRKMHLDRSNYILQRNACIIIQRFYRAYRLGNATRSKYLKERNASLKIQDWYRSCRKRQFAMQEYIAIRNSVITVQRRFRAQKKMIPERCRYVILINACITIQRLYLARKLGREARTKYLQQRIAIIKIQTCYRAWKARQEYTRLKQAVIIFQRRYKAQREMRQERSKYIIQRNSCISIQRFYRAYKLGDEARCAYLKHKKAAIKIQAFYRAWKGRQRYMSLKQAVMNVQSRFRAQRKMQMYRTQYFSQRKACLSIQNFYRSYRLGKQTRATYHKQRIAAIRIQDWYRSCKLSKKSREEYLVINQAVITIQRRYKAHKTMCIEKSKFDRMKRSSLVIQRYFRAYRLGKETRKKYLTHRNAALNIQNWYRSCRKTQQIRNEYIRHIQAAVTLQRQYRAQKKMHIERLKYHRIKNAAITLQKYYQAYRLGKQAKTAYLQQRNAAKIIQHWYRNWKTCNKIKVQYQEKKKACVTIQTTYRSYIITKKQREQYIQIREATIYIQRFYRSYKETKLTRQYYLSLISSVLCVQRIYRSLLAMRKARIHYLLQKKSAIIIQERFKNILAMRKQRAHFLELKTKAIILQACVRGFIERRKYQTFKTAVITIQCIYRLRMTRKLIQQNKQEKAAICIQKNWRRYVAINKYKIVLQRVVLIQRLWRGMIVMRPIRREFLFKRELITKIQAQMRGYLVRKHYENKKEYLKKEREEQRQHWAASKIQALYKGHKVRSTSDKCMAEIRQRWREGKLHSTQRSLAERIEEAFNIFRTDLFNITAVLEAFRTLELTIVLWPESFAMKATLLIQSVFYFMACTNRSISSVEMLMSGATFLVNLARYHVTGPKSYQRDRISAVLKYMLRFSNIEPNLICRFATYIWLYSKYEFTKKDLTKFLQIPENHKTLIAIKNSTSRMKKMAANSTKPKLTQTPNRSFTPNEKPNFNMSLRNVSRKNTTILPNLNPDYGIERNDKPRFFLDPEQAIECIFMTYNL</sequence>
<evidence type="ECO:0000256" key="10">
    <source>
        <dbReference type="ARBA" id="ARBA00023242"/>
    </source>
</evidence>
<dbReference type="InterPro" id="IPR001715">
    <property type="entry name" value="CH_dom"/>
</dbReference>
<evidence type="ECO:0000313" key="14">
    <source>
        <dbReference type="EMBL" id="CAH3997320.1"/>
    </source>
</evidence>
<protein>
    <recommendedName>
        <fullName evidence="13">Calponin-homology (CH) domain-containing protein</fullName>
    </recommendedName>
</protein>
<dbReference type="Gene3D" id="1.10.418.10">
    <property type="entry name" value="Calponin-like domain"/>
    <property type="match status" value="1"/>
</dbReference>
<evidence type="ECO:0000256" key="2">
    <source>
        <dbReference type="ARBA" id="ARBA00004496"/>
    </source>
</evidence>
<dbReference type="InterPro" id="IPR000048">
    <property type="entry name" value="IQ_motif_EF-hand-BS"/>
</dbReference>
<keyword evidence="6" id="KW-0677">Repeat</keyword>
<reference evidence="14" key="1">
    <citation type="submission" date="2022-05" db="EMBL/GenBank/DDBJ databases">
        <authorList>
            <person name="Okamura Y."/>
        </authorList>
    </citation>
    <scope>NUCLEOTIDE SEQUENCE</scope>
</reference>
<evidence type="ECO:0000256" key="3">
    <source>
        <dbReference type="ARBA" id="ARBA00022490"/>
    </source>
</evidence>
<dbReference type="InterPro" id="IPR027417">
    <property type="entry name" value="P-loop_NTPase"/>
</dbReference>
<keyword evidence="15" id="KW-1185">Reference proteome</keyword>
<name>A0A9P0T5E9_PIEBR</name>
<dbReference type="GO" id="GO:0007051">
    <property type="term" value="P:spindle organization"/>
    <property type="evidence" value="ECO:0007669"/>
    <property type="project" value="TreeGrafter"/>
</dbReference>
<dbReference type="GO" id="GO:0000278">
    <property type="term" value="P:mitotic cell cycle"/>
    <property type="evidence" value="ECO:0007669"/>
    <property type="project" value="TreeGrafter"/>
</dbReference>
<dbReference type="GO" id="GO:0051295">
    <property type="term" value="P:establishment of meiotic spindle localization"/>
    <property type="evidence" value="ECO:0007669"/>
    <property type="project" value="TreeGrafter"/>
</dbReference>
<dbReference type="Gene3D" id="1.20.5.190">
    <property type="match status" value="11"/>
</dbReference>
<dbReference type="InterPro" id="IPR036872">
    <property type="entry name" value="CH_dom_sf"/>
</dbReference>
<keyword evidence="5" id="KW-0132">Cell division</keyword>
<dbReference type="GO" id="GO:0000922">
    <property type="term" value="C:spindle pole"/>
    <property type="evidence" value="ECO:0007669"/>
    <property type="project" value="TreeGrafter"/>
</dbReference>
<evidence type="ECO:0000256" key="11">
    <source>
        <dbReference type="ARBA" id="ARBA00023306"/>
    </source>
</evidence>
<keyword evidence="4" id="KW-0597">Phosphoprotein</keyword>
<feature type="region of interest" description="Disordered" evidence="12">
    <location>
        <begin position="1"/>
        <end position="28"/>
    </location>
</feature>
<dbReference type="SMART" id="SM00015">
    <property type="entry name" value="IQ"/>
    <property type="match status" value="28"/>
</dbReference>
<dbReference type="SUPFAM" id="SSF52540">
    <property type="entry name" value="P-loop containing nucleoside triphosphate hydrolases"/>
    <property type="match status" value="1"/>
</dbReference>
<evidence type="ECO:0000256" key="1">
    <source>
        <dbReference type="ARBA" id="ARBA00004123"/>
    </source>
</evidence>
<dbReference type="PROSITE" id="PS50096">
    <property type="entry name" value="IQ"/>
    <property type="match status" value="11"/>
</dbReference>
<dbReference type="InterPro" id="IPR051185">
    <property type="entry name" value="ASPM"/>
</dbReference>
<evidence type="ECO:0000256" key="5">
    <source>
        <dbReference type="ARBA" id="ARBA00022618"/>
    </source>
</evidence>
<dbReference type="PANTHER" id="PTHR22706">
    <property type="entry name" value="ASSEMBLY FACTOR FOR SPINDLE MICROTUBULES"/>
    <property type="match status" value="1"/>
</dbReference>
<gene>
    <name evidence="14" type="ORF">PIBRA_LOCUS2425</name>
</gene>
<comment type="caution">
    <text evidence="14">The sequence shown here is derived from an EMBL/GenBank/DDBJ whole genome shotgun (WGS) entry which is preliminary data.</text>
</comment>
<organism evidence="14 15">
    <name type="scientific">Pieris brassicae</name>
    <name type="common">White butterfly</name>
    <name type="synonym">Large white butterfly</name>
    <dbReference type="NCBI Taxonomy" id="7116"/>
    <lineage>
        <taxon>Eukaryota</taxon>
        <taxon>Metazoa</taxon>
        <taxon>Ecdysozoa</taxon>
        <taxon>Arthropoda</taxon>
        <taxon>Hexapoda</taxon>
        <taxon>Insecta</taxon>
        <taxon>Pterygota</taxon>
        <taxon>Neoptera</taxon>
        <taxon>Endopterygota</taxon>
        <taxon>Lepidoptera</taxon>
        <taxon>Glossata</taxon>
        <taxon>Ditrysia</taxon>
        <taxon>Papilionoidea</taxon>
        <taxon>Pieridae</taxon>
        <taxon>Pierinae</taxon>
        <taxon>Pieris</taxon>
    </lineage>
</organism>
<dbReference type="CDD" id="cd21223">
    <property type="entry name" value="CH_ASPM_rpt1"/>
    <property type="match status" value="1"/>
</dbReference>
<evidence type="ECO:0000256" key="8">
    <source>
        <dbReference type="ARBA" id="ARBA00022860"/>
    </source>
</evidence>
<evidence type="ECO:0000256" key="7">
    <source>
        <dbReference type="ARBA" id="ARBA00022776"/>
    </source>
</evidence>
<dbReference type="PROSITE" id="PS50021">
    <property type="entry name" value="CH"/>
    <property type="match status" value="1"/>
</dbReference>
<dbReference type="Pfam" id="PF00612">
    <property type="entry name" value="IQ"/>
    <property type="match status" value="10"/>
</dbReference>
<dbReference type="InterPro" id="IPR031549">
    <property type="entry name" value="ASH"/>
</dbReference>
<dbReference type="GO" id="GO:0051301">
    <property type="term" value="P:cell division"/>
    <property type="evidence" value="ECO:0007669"/>
    <property type="project" value="UniProtKB-KW"/>
</dbReference>
<keyword evidence="11" id="KW-0131">Cell cycle</keyword>
<evidence type="ECO:0000259" key="13">
    <source>
        <dbReference type="PROSITE" id="PS50021"/>
    </source>
</evidence>
<evidence type="ECO:0000313" key="15">
    <source>
        <dbReference type="Proteomes" id="UP001152562"/>
    </source>
</evidence>
<dbReference type="PANTHER" id="PTHR22706:SF1">
    <property type="entry name" value="ASSEMBLY FACTOR FOR SPINDLE MICROTUBULES"/>
    <property type="match status" value="1"/>
</dbReference>
<dbReference type="Pfam" id="PF15780">
    <property type="entry name" value="ASH"/>
    <property type="match status" value="1"/>
</dbReference>
<dbReference type="SUPFAM" id="SSF47576">
    <property type="entry name" value="Calponin-homology domain, CH-domain"/>
    <property type="match status" value="1"/>
</dbReference>
<evidence type="ECO:0000256" key="12">
    <source>
        <dbReference type="SAM" id="MobiDB-lite"/>
    </source>
</evidence>
<accession>A0A9P0T5E9</accession>
<dbReference type="Proteomes" id="UP001152562">
    <property type="component" value="Unassembled WGS sequence"/>
</dbReference>
<dbReference type="EMBL" id="CALOZG010000003">
    <property type="protein sequence ID" value="CAH3997320.1"/>
    <property type="molecule type" value="Genomic_DNA"/>
</dbReference>
<feature type="domain" description="Calponin-homology (CH)" evidence="13">
    <location>
        <begin position="798"/>
        <end position="930"/>
    </location>
</feature>
<dbReference type="SMART" id="SM00033">
    <property type="entry name" value="CH"/>
    <property type="match status" value="1"/>
</dbReference>
<evidence type="ECO:0000256" key="9">
    <source>
        <dbReference type="ARBA" id="ARBA00023054"/>
    </source>
</evidence>
<dbReference type="CDD" id="cd23767">
    <property type="entry name" value="IQCD"/>
    <property type="match status" value="1"/>
</dbReference>
<dbReference type="GO" id="GO:0005516">
    <property type="term" value="F:calmodulin binding"/>
    <property type="evidence" value="ECO:0007669"/>
    <property type="project" value="UniProtKB-KW"/>
</dbReference>
<keyword evidence="8" id="KW-0112">Calmodulin-binding</keyword>
<keyword evidence="10" id="KW-0539">Nucleus</keyword>
<evidence type="ECO:0000256" key="6">
    <source>
        <dbReference type="ARBA" id="ARBA00022737"/>
    </source>
</evidence>
<feature type="region of interest" description="Disordered" evidence="12">
    <location>
        <begin position="2147"/>
        <end position="2169"/>
    </location>
</feature>
<comment type="subcellular location">
    <subcellularLocation>
        <location evidence="2">Cytoplasm</location>
    </subcellularLocation>
    <subcellularLocation>
        <location evidence="1">Nucleus</location>
    </subcellularLocation>
</comment>
<evidence type="ECO:0000256" key="4">
    <source>
        <dbReference type="ARBA" id="ARBA00022553"/>
    </source>
</evidence>